<feature type="compositionally biased region" description="Low complexity" evidence="2">
    <location>
        <begin position="699"/>
        <end position="730"/>
    </location>
</feature>
<dbReference type="GO" id="GO:0005667">
    <property type="term" value="C:transcription regulator complex"/>
    <property type="evidence" value="ECO:0007669"/>
    <property type="project" value="TreeGrafter"/>
</dbReference>
<feature type="compositionally biased region" description="Polar residues" evidence="2">
    <location>
        <begin position="744"/>
        <end position="776"/>
    </location>
</feature>
<reference evidence="4 5" key="1">
    <citation type="submission" date="2019-03" db="EMBL/GenBank/DDBJ databases">
        <title>An improved genome assembly of the fluke Schistosoma japonicum.</title>
        <authorList>
            <person name="Hu W."/>
            <person name="Luo F."/>
            <person name="Yin M."/>
            <person name="Mo X."/>
            <person name="Sun C."/>
            <person name="Wu Q."/>
            <person name="Zhu B."/>
            <person name="Xiang M."/>
            <person name="Wang J."/>
            <person name="Wang Y."/>
            <person name="Zhang T."/>
            <person name="Xu B."/>
            <person name="Zheng H."/>
            <person name="Feng Z."/>
        </authorList>
    </citation>
    <scope>NUCLEOTIDE SEQUENCE [LARGE SCALE GENOMIC DNA]</scope>
    <source>
        <strain evidence="4">HuSjv2</strain>
        <tissue evidence="4">Worms</tissue>
    </source>
</reference>
<dbReference type="InterPro" id="IPR009061">
    <property type="entry name" value="DNA-bd_dom_put_sf"/>
</dbReference>
<keyword evidence="5" id="KW-1185">Reference proteome</keyword>
<dbReference type="AlphaFoldDB" id="A0A4Z2D5A5"/>
<feature type="domain" description="c-SKI SMAD4-binding" evidence="3">
    <location>
        <begin position="376"/>
        <end position="469"/>
    </location>
</feature>
<dbReference type="InterPro" id="IPR023216">
    <property type="entry name" value="Tscrpt_reg_SKI_SnoN"/>
</dbReference>
<evidence type="ECO:0000256" key="2">
    <source>
        <dbReference type="SAM" id="MobiDB-lite"/>
    </source>
</evidence>
<dbReference type="Proteomes" id="UP000311919">
    <property type="component" value="Unassembled WGS sequence"/>
</dbReference>
<evidence type="ECO:0000256" key="1">
    <source>
        <dbReference type="ARBA" id="ARBA00009513"/>
    </source>
</evidence>
<dbReference type="SMART" id="SM01046">
    <property type="entry name" value="c-SKI_SMAD_bind"/>
    <property type="match status" value="1"/>
</dbReference>
<feature type="region of interest" description="Disordered" evidence="2">
    <location>
        <begin position="163"/>
        <end position="192"/>
    </location>
</feature>
<dbReference type="GO" id="GO:0046332">
    <property type="term" value="F:SMAD binding"/>
    <property type="evidence" value="ECO:0007669"/>
    <property type="project" value="InterPro"/>
</dbReference>
<dbReference type="GO" id="GO:0005634">
    <property type="term" value="C:nucleus"/>
    <property type="evidence" value="ECO:0007669"/>
    <property type="project" value="TreeGrafter"/>
</dbReference>
<accession>A0A4Z2D5A5</accession>
<dbReference type="STRING" id="6182.A0A4Z2D5A5"/>
<feature type="region of interest" description="Disordered" evidence="2">
    <location>
        <begin position="1091"/>
        <end position="1118"/>
    </location>
</feature>
<sequence>MAFSLPNNPYFSTSPLADVAEFRQNLVSRIFGRPQDYDFSLAPSQSPEQLRRSDLLNPQKTLCAPNSLLNSPGWFQHALASSLQMGLLSLPRYMLKDICLPSLPPQPLNMRLPRGVNVHVPFEPSVLDVKPKIPNKCVSRPEHSRSSSVSDCDSSLLSCRQPAVRPALKRQSERPKANWSSGSIPNPPALVETQDTGTLVPSLIDGEVIMGFNVWGEKRLCLPHLFRFVLHDVDLQIIDKACTKLQIACTTCTPAQLSLLHSRQILPRTVGSCGLIRKSDAERLTKYIRHQSMCLEGTNCEENTACRSPVSFHTNDDSEIKRASTMKFTKDQRQLSPVSTNVFKSVEIPQVSARLDSGHDENQPENGYKNDVESIVIPVIHECFGRQLGLIYPDMYKEPYSKCIKCVTCCRYFSPEQFVGHTHTVTEVDNLNHWGFDSTNWRCYLRLYTGRRLNVNSGPILSNINTVRDHEIVGKSCPKEPVVCVDAHRRLEEFKIKFAQPIKLPPSLSAALRSVGLCASVAPFPSGTSNSQRSQTSEVSICEQISALIRKTSQSKTQQFLPIRPNKVNDQTITSTSFNPSLNQSSPCNVMLPQLTLRRLWAPNDGRIKLPPPPKLLTSCEIKSLPEKFQTGPPLLLHSHRVVTQDAAHQYDRDFIPNVCLKPFNGVVSKRVARSSSSRRRRHRRSIHKQNEGNSVQNSRSRSCSEYSSGSRSSRTRSSSTSSTSSSRCSCNKDAGRCDPSDIRSIQNGRNSVSYSHKSTSPKWNNSSHRTSDFPQSSDYMCVKKSPPLDLTSTTCSRKLLRTRSLSQSVSKCGGLRRTFSCPVFCSIREMSYVNSVQCSSDVHSRKKAINSIAAFETHQTKSIPSQMDKNGIKQRCKAMAAARAAQGAASRTGPGLWARHFINVQNSSGDSMKLPNARRSVPHTIDTHNHPCSNPVNNTPVLVTNPMKNSLPAAVLALEAIWADLVRLINEYTVAVESRSGVDTARQRLFEQFISMQTCYATHIASLMDENHKLHEKLAQTQNQLLHCQSQLQGFLINNNSISVPIMSMSTVLPPPPSQVSSGITSSTPITTFTSQNKFHQFDTAELDNKSAFNRSDDTTMQSNSNNNTNNHNDNNISFTRLSRNNFSPLIFDPARIVSVSLSFTMF</sequence>
<dbReference type="InterPro" id="IPR037000">
    <property type="entry name" value="Ski_DNA-bd_sf"/>
</dbReference>
<dbReference type="CDD" id="cd21074">
    <property type="entry name" value="DHD_Ski_Sno_Dac"/>
    <property type="match status" value="1"/>
</dbReference>
<feature type="compositionally biased region" description="Basic residues" evidence="2">
    <location>
        <begin position="671"/>
        <end position="688"/>
    </location>
</feature>
<name>A0A4Z2D5A5_SCHJA</name>
<dbReference type="Gene3D" id="3.10.390.10">
    <property type="entry name" value="SAND domain-like"/>
    <property type="match status" value="1"/>
</dbReference>
<dbReference type="SUPFAM" id="SSF63763">
    <property type="entry name" value="SAND domain-like"/>
    <property type="match status" value="1"/>
</dbReference>
<dbReference type="InterPro" id="IPR003380">
    <property type="entry name" value="SKI/SNO/DAC"/>
</dbReference>
<dbReference type="GO" id="GO:0030514">
    <property type="term" value="P:negative regulation of BMP signaling pathway"/>
    <property type="evidence" value="ECO:0007669"/>
    <property type="project" value="TreeGrafter"/>
</dbReference>
<evidence type="ECO:0000313" key="4">
    <source>
        <dbReference type="EMBL" id="TNN11656.1"/>
    </source>
</evidence>
<feature type="compositionally biased region" description="Low complexity" evidence="2">
    <location>
        <begin position="1100"/>
        <end position="1117"/>
    </location>
</feature>
<organism evidence="4 5">
    <name type="scientific">Schistosoma japonicum</name>
    <name type="common">Blood fluke</name>
    <dbReference type="NCBI Taxonomy" id="6182"/>
    <lineage>
        <taxon>Eukaryota</taxon>
        <taxon>Metazoa</taxon>
        <taxon>Spiralia</taxon>
        <taxon>Lophotrochozoa</taxon>
        <taxon>Platyhelminthes</taxon>
        <taxon>Trematoda</taxon>
        <taxon>Digenea</taxon>
        <taxon>Strigeidida</taxon>
        <taxon>Schistosomatoidea</taxon>
        <taxon>Schistosomatidae</taxon>
        <taxon>Schistosoma</taxon>
    </lineage>
</organism>
<comment type="caution">
    <text evidence="4">The sequence shown here is derived from an EMBL/GenBank/DDBJ whole genome shotgun (WGS) entry which is preliminary data.</text>
</comment>
<dbReference type="GO" id="GO:0005737">
    <property type="term" value="C:cytoplasm"/>
    <property type="evidence" value="ECO:0007669"/>
    <property type="project" value="TreeGrafter"/>
</dbReference>
<dbReference type="GO" id="GO:0000978">
    <property type="term" value="F:RNA polymerase II cis-regulatory region sequence-specific DNA binding"/>
    <property type="evidence" value="ECO:0007669"/>
    <property type="project" value="TreeGrafter"/>
</dbReference>
<proteinExistence type="inferred from homology"/>
<dbReference type="OrthoDB" id="3938623at2759"/>
<protein>
    <submittedName>
        <fullName evidence="4">Ski oncogene</fullName>
    </submittedName>
</protein>
<dbReference type="InterPro" id="IPR014890">
    <property type="entry name" value="c-SKI_SMAD4-bd_dom"/>
</dbReference>
<dbReference type="Pfam" id="PF02437">
    <property type="entry name" value="Ski_Sno_DHD"/>
    <property type="match status" value="1"/>
</dbReference>
<dbReference type="InterPro" id="IPR010919">
    <property type="entry name" value="SAND-like_dom_sf"/>
</dbReference>
<gene>
    <name evidence="4" type="ORF">EWB00_004419</name>
</gene>
<dbReference type="PANTHER" id="PTHR10005:SF25">
    <property type="entry name" value="SNO ONCOGENE, ISOFORM B"/>
    <property type="match status" value="1"/>
</dbReference>
<evidence type="ECO:0000259" key="3">
    <source>
        <dbReference type="SMART" id="SM01046"/>
    </source>
</evidence>
<feature type="region of interest" description="Disordered" evidence="2">
    <location>
        <begin position="670"/>
        <end position="776"/>
    </location>
</feature>
<evidence type="ECO:0000313" key="5">
    <source>
        <dbReference type="Proteomes" id="UP000311919"/>
    </source>
</evidence>
<dbReference type="SUPFAM" id="SSF46955">
    <property type="entry name" value="Putative DNA-binding domain"/>
    <property type="match status" value="1"/>
</dbReference>
<dbReference type="PANTHER" id="PTHR10005">
    <property type="entry name" value="SKI ONCOGENE-RELATED"/>
    <property type="match status" value="1"/>
</dbReference>
<dbReference type="Gene3D" id="3.10.260.20">
    <property type="entry name" value="Ski"/>
    <property type="match status" value="1"/>
</dbReference>
<comment type="similarity">
    <text evidence="1">Belongs to the SKI family.</text>
</comment>
<dbReference type="Pfam" id="PF08782">
    <property type="entry name" value="c-SKI_SMAD_bind"/>
    <property type="match status" value="1"/>
</dbReference>
<dbReference type="EMBL" id="SKCS01000284">
    <property type="protein sequence ID" value="TNN11656.1"/>
    <property type="molecule type" value="Genomic_DNA"/>
</dbReference>
<dbReference type="GO" id="GO:0000981">
    <property type="term" value="F:DNA-binding transcription factor activity, RNA polymerase II-specific"/>
    <property type="evidence" value="ECO:0007669"/>
    <property type="project" value="TreeGrafter"/>
</dbReference>